<evidence type="ECO:0000313" key="1">
    <source>
        <dbReference type="EMBL" id="RKH45190.1"/>
    </source>
</evidence>
<reference evidence="2" key="1">
    <citation type="submission" date="2018-09" db="EMBL/GenBank/DDBJ databases">
        <authorList>
            <person name="Livingstone P.G."/>
            <person name="Whitworth D.E."/>
        </authorList>
    </citation>
    <scope>NUCLEOTIDE SEQUENCE [LARGE SCALE GENOMIC DNA]</scope>
    <source>
        <strain evidence="2">CA051B</strain>
    </source>
</reference>
<protein>
    <submittedName>
        <fullName evidence="1">Uncharacterized protein</fullName>
    </submittedName>
</protein>
<accession>A0A3A8NP73</accession>
<evidence type="ECO:0000313" key="2">
    <source>
        <dbReference type="Proteomes" id="UP000272888"/>
    </source>
</evidence>
<keyword evidence="2" id="KW-1185">Reference proteome</keyword>
<dbReference type="RefSeq" id="WP_120647608.1">
    <property type="nucleotide sequence ID" value="NZ_RAWB01000581.1"/>
</dbReference>
<gene>
    <name evidence="1" type="ORF">D7V93_35635</name>
</gene>
<dbReference type="Proteomes" id="UP000272888">
    <property type="component" value="Unassembled WGS sequence"/>
</dbReference>
<proteinExistence type="predicted"/>
<sequence>MSPPNPIEPSVPVVAPVPVRMTTFLKPRFGITVQRNTLCVAVSARPSQEGPRPVLTPGHG</sequence>
<dbReference type="EMBL" id="RAWB01000581">
    <property type="protein sequence ID" value="RKH45190.1"/>
    <property type="molecule type" value="Genomic_DNA"/>
</dbReference>
<organism evidence="1 2">
    <name type="scientific">Corallococcus llansteffanensis</name>
    <dbReference type="NCBI Taxonomy" id="2316731"/>
    <lineage>
        <taxon>Bacteria</taxon>
        <taxon>Pseudomonadati</taxon>
        <taxon>Myxococcota</taxon>
        <taxon>Myxococcia</taxon>
        <taxon>Myxococcales</taxon>
        <taxon>Cystobacterineae</taxon>
        <taxon>Myxococcaceae</taxon>
        <taxon>Corallococcus</taxon>
    </lineage>
</organism>
<comment type="caution">
    <text evidence="1">The sequence shown here is derived from an EMBL/GenBank/DDBJ whole genome shotgun (WGS) entry which is preliminary data.</text>
</comment>
<dbReference type="AlphaFoldDB" id="A0A3A8NP73"/>
<name>A0A3A8NP73_9BACT</name>